<dbReference type="InterPro" id="IPR053953">
    <property type="entry name" value="NirdL-like_HTH"/>
</dbReference>
<dbReference type="PANTHER" id="PTHR43413">
    <property type="entry name" value="TRANSCRIPTIONAL REGULATOR, ASNC FAMILY"/>
    <property type="match status" value="1"/>
</dbReference>
<evidence type="ECO:0000256" key="1">
    <source>
        <dbReference type="ARBA" id="ARBA00023239"/>
    </source>
</evidence>
<name>A0AAD3NV53_9RHOB</name>
<feature type="domain" description="Siroheme decarboxylase NirL-like HTH" evidence="8">
    <location>
        <begin position="18"/>
        <end position="63"/>
    </location>
</feature>
<reference evidence="9" key="2">
    <citation type="submission" date="2023-01" db="EMBL/GenBank/DDBJ databases">
        <authorList>
            <person name="Sun Q."/>
            <person name="Evtushenko L."/>
        </authorList>
    </citation>
    <scope>NUCLEOTIDE SEQUENCE</scope>
    <source>
        <strain evidence="9">VKM B-2222</strain>
    </source>
</reference>
<evidence type="ECO:0000256" key="3">
    <source>
        <dbReference type="ARBA" id="ARBA00023457"/>
    </source>
</evidence>
<dbReference type="EMBL" id="BSFH01000005">
    <property type="protein sequence ID" value="GLK62727.1"/>
    <property type="molecule type" value="Genomic_DNA"/>
</dbReference>
<proteinExistence type="inferred from homology"/>
<comment type="pathway">
    <text evidence="2">Porphyrin-containing compound metabolism.</text>
</comment>
<dbReference type="RefSeq" id="WP_085501374.1">
    <property type="nucleotide sequence ID" value="NZ_BSFH01000005.1"/>
</dbReference>
<keyword evidence="1" id="KW-0456">Lyase</keyword>
<dbReference type="Gene3D" id="1.10.10.10">
    <property type="entry name" value="Winged helix-like DNA-binding domain superfamily/Winged helix DNA-binding domain"/>
    <property type="match status" value="1"/>
</dbReference>
<dbReference type="InterPro" id="IPR036388">
    <property type="entry name" value="WH-like_DNA-bd_sf"/>
</dbReference>
<dbReference type="SUPFAM" id="SSF46785">
    <property type="entry name" value="Winged helix' DNA-binding domain"/>
    <property type="match status" value="1"/>
</dbReference>
<evidence type="ECO:0000313" key="10">
    <source>
        <dbReference type="Proteomes" id="UP001143349"/>
    </source>
</evidence>
<accession>A0AAD3NV53</accession>
<evidence type="ECO:0000256" key="4">
    <source>
        <dbReference type="ARBA" id="ARBA00023471"/>
    </source>
</evidence>
<dbReference type="Gene3D" id="3.30.70.3460">
    <property type="match status" value="1"/>
</dbReference>
<gene>
    <name evidence="9" type="primary">nirG</name>
    <name evidence="9" type="ORF">GCM10017635_01950</name>
</gene>
<organism evidence="9 10">
    <name type="scientific">Paracoccus kondratievae</name>
    <dbReference type="NCBI Taxonomy" id="135740"/>
    <lineage>
        <taxon>Bacteria</taxon>
        <taxon>Pseudomonadati</taxon>
        <taxon>Pseudomonadota</taxon>
        <taxon>Alphaproteobacteria</taxon>
        <taxon>Rhodobacterales</taxon>
        <taxon>Paracoccaceae</taxon>
        <taxon>Paracoccus</taxon>
    </lineage>
</organism>
<protein>
    <recommendedName>
        <fullName evidence="6">Siroheme decarboxylase NirG subunit</fullName>
        <ecNumber evidence="4">4.1.1.111</ecNumber>
    </recommendedName>
</protein>
<evidence type="ECO:0000313" key="9">
    <source>
        <dbReference type="EMBL" id="GLK62727.1"/>
    </source>
</evidence>
<dbReference type="InterPro" id="IPR050684">
    <property type="entry name" value="HTH-Siroheme_Decarb"/>
</dbReference>
<evidence type="ECO:0000259" key="7">
    <source>
        <dbReference type="Pfam" id="PF17805"/>
    </source>
</evidence>
<feature type="domain" description="Siroheme decarboxylase AsnC-like ligand binding" evidence="7">
    <location>
        <begin position="80"/>
        <end position="152"/>
    </location>
</feature>
<dbReference type="Proteomes" id="UP001143349">
    <property type="component" value="Unassembled WGS sequence"/>
</dbReference>
<dbReference type="PANTHER" id="PTHR43413:SF1">
    <property type="entry name" value="SIROHEME DECARBOXYLASE NIRL SUBUNIT"/>
    <property type="match status" value="1"/>
</dbReference>
<dbReference type="FunFam" id="3.30.70.3460:FF:000001">
    <property type="entry name" value="Heme d1 biosynthesis protein NirG"/>
    <property type="match status" value="1"/>
</dbReference>
<dbReference type="InterPro" id="IPR040523">
    <property type="entry name" value="AsnC_trans_reg2"/>
</dbReference>
<evidence type="ECO:0000256" key="6">
    <source>
        <dbReference type="ARBA" id="ARBA00073232"/>
    </source>
</evidence>
<dbReference type="EC" id="4.1.1.111" evidence="4"/>
<dbReference type="Pfam" id="PF17805">
    <property type="entry name" value="AsnC_trans_reg2"/>
    <property type="match status" value="1"/>
</dbReference>
<dbReference type="InterPro" id="IPR036390">
    <property type="entry name" value="WH_DNA-bd_sf"/>
</dbReference>
<reference evidence="9" key="1">
    <citation type="journal article" date="2014" name="Int. J. Syst. Evol. Microbiol.">
        <title>Complete genome sequence of Corynebacterium casei LMG S-19264T (=DSM 44701T), isolated from a smear-ripened cheese.</title>
        <authorList>
            <consortium name="US DOE Joint Genome Institute (JGI-PGF)"/>
            <person name="Walter F."/>
            <person name="Albersmeier A."/>
            <person name="Kalinowski J."/>
            <person name="Ruckert C."/>
        </authorList>
    </citation>
    <scope>NUCLEOTIDE SEQUENCE</scope>
    <source>
        <strain evidence="9">VKM B-2222</strain>
    </source>
</reference>
<dbReference type="AlphaFoldDB" id="A0AAD3NV53"/>
<evidence type="ECO:0000256" key="2">
    <source>
        <dbReference type="ARBA" id="ARBA00023444"/>
    </source>
</evidence>
<evidence type="ECO:0000256" key="5">
    <source>
        <dbReference type="ARBA" id="ARBA00048470"/>
    </source>
</evidence>
<dbReference type="GO" id="GO:0016829">
    <property type="term" value="F:lyase activity"/>
    <property type="evidence" value="ECO:0007669"/>
    <property type="project" value="UniProtKB-KW"/>
</dbReference>
<dbReference type="Pfam" id="PF22451">
    <property type="entry name" value="NirdL-like_HTH"/>
    <property type="match status" value="1"/>
</dbReference>
<keyword evidence="10" id="KW-1185">Reference proteome</keyword>
<comment type="catalytic activity">
    <reaction evidence="5">
        <text>siroheme + 2 H(+) = 12,18-didecarboxysiroheme + 2 CO2</text>
        <dbReference type="Rhea" id="RHEA:19093"/>
        <dbReference type="ChEBI" id="CHEBI:15378"/>
        <dbReference type="ChEBI" id="CHEBI:16526"/>
        <dbReference type="ChEBI" id="CHEBI:60052"/>
        <dbReference type="ChEBI" id="CHEBI:140497"/>
        <dbReference type="EC" id="4.1.1.111"/>
    </reaction>
</comment>
<comment type="caution">
    <text evidence="9">The sequence shown here is derived from an EMBL/GenBank/DDBJ whole genome shotgun (WGS) entry which is preliminary data.</text>
</comment>
<sequence length="160" mass="17699">MKNLRRHSLPPEALDTADRAILNTLQEGFPLTPRPFDDAGATLGLTGAQLITRLQRLREIGAITRFGPFFDAEAMGGAFCLCALSVPEPDFDRIAALVNAHAEVAHNYARDHALNMWFVLATPTPEGIARTAHRIEAETGLTVWQFPKLREFFIGFRVTA</sequence>
<comment type="similarity">
    <text evidence="3">Belongs to the Ahb/Nir family.</text>
</comment>
<evidence type="ECO:0000259" key="8">
    <source>
        <dbReference type="Pfam" id="PF22451"/>
    </source>
</evidence>